<name>A0AAV7PDJ6_PLEWA</name>
<feature type="region of interest" description="Disordered" evidence="1">
    <location>
        <begin position="1"/>
        <end position="75"/>
    </location>
</feature>
<organism evidence="2 3">
    <name type="scientific">Pleurodeles waltl</name>
    <name type="common">Iberian ribbed newt</name>
    <dbReference type="NCBI Taxonomy" id="8319"/>
    <lineage>
        <taxon>Eukaryota</taxon>
        <taxon>Metazoa</taxon>
        <taxon>Chordata</taxon>
        <taxon>Craniata</taxon>
        <taxon>Vertebrata</taxon>
        <taxon>Euteleostomi</taxon>
        <taxon>Amphibia</taxon>
        <taxon>Batrachia</taxon>
        <taxon>Caudata</taxon>
        <taxon>Salamandroidea</taxon>
        <taxon>Salamandridae</taxon>
        <taxon>Pleurodelinae</taxon>
        <taxon>Pleurodeles</taxon>
    </lineage>
</organism>
<comment type="caution">
    <text evidence="2">The sequence shown here is derived from an EMBL/GenBank/DDBJ whole genome shotgun (WGS) entry which is preliminary data.</text>
</comment>
<evidence type="ECO:0000313" key="2">
    <source>
        <dbReference type="EMBL" id="KAJ1125312.1"/>
    </source>
</evidence>
<dbReference type="AlphaFoldDB" id="A0AAV7PDJ6"/>
<dbReference type="EMBL" id="JANPWB010000011">
    <property type="protein sequence ID" value="KAJ1125312.1"/>
    <property type="molecule type" value="Genomic_DNA"/>
</dbReference>
<evidence type="ECO:0000256" key="1">
    <source>
        <dbReference type="SAM" id="MobiDB-lite"/>
    </source>
</evidence>
<accession>A0AAV7PDJ6</accession>
<proteinExistence type="predicted"/>
<dbReference type="Proteomes" id="UP001066276">
    <property type="component" value="Chromosome 7"/>
</dbReference>
<feature type="compositionally biased region" description="Basic and acidic residues" evidence="1">
    <location>
        <begin position="64"/>
        <end position="75"/>
    </location>
</feature>
<gene>
    <name evidence="2" type="ORF">NDU88_003744</name>
</gene>
<evidence type="ECO:0000313" key="3">
    <source>
        <dbReference type="Proteomes" id="UP001066276"/>
    </source>
</evidence>
<protein>
    <submittedName>
        <fullName evidence="2">Uncharacterized protein</fullName>
    </submittedName>
</protein>
<keyword evidence="3" id="KW-1185">Reference proteome</keyword>
<reference evidence="2" key="1">
    <citation type="journal article" date="2022" name="bioRxiv">
        <title>Sequencing and chromosome-scale assembly of the giantPleurodeles waltlgenome.</title>
        <authorList>
            <person name="Brown T."/>
            <person name="Elewa A."/>
            <person name="Iarovenko S."/>
            <person name="Subramanian E."/>
            <person name="Araus A.J."/>
            <person name="Petzold A."/>
            <person name="Susuki M."/>
            <person name="Suzuki K.-i.T."/>
            <person name="Hayashi T."/>
            <person name="Toyoda A."/>
            <person name="Oliveira C."/>
            <person name="Osipova E."/>
            <person name="Leigh N.D."/>
            <person name="Simon A."/>
            <person name="Yun M.H."/>
        </authorList>
    </citation>
    <scope>NUCLEOTIDE SEQUENCE</scope>
    <source>
        <strain evidence="2">20211129_DDA</strain>
        <tissue evidence="2">Liver</tissue>
    </source>
</reference>
<sequence length="149" mass="16979">MGTPTDAWNPEIRVPALKEMTDSMYGEEECSPRTTPTEEDRKTPRTPTEEEEDEPDEIPGTGRESAEKTRVPERSNFRHVASQGTVLVPRTPQVFLNTRVQGRGGPRQEWRGPRRAFKKGDTRERERLCLGTSRALGESTERVFYNTCV</sequence>